<dbReference type="Gene3D" id="3.40.50.1110">
    <property type="entry name" value="SGNH hydrolase"/>
    <property type="match status" value="1"/>
</dbReference>
<evidence type="ECO:0000313" key="2">
    <source>
        <dbReference type="EMBL" id="MCO6418828.1"/>
    </source>
</evidence>
<evidence type="ECO:0000259" key="1">
    <source>
        <dbReference type="Pfam" id="PF13472"/>
    </source>
</evidence>
<dbReference type="InterPro" id="IPR006311">
    <property type="entry name" value="TAT_signal"/>
</dbReference>
<proteinExistence type="predicted"/>
<name>A0ABT1DA60_9PROT</name>
<dbReference type="PROSITE" id="PS51318">
    <property type="entry name" value="TAT"/>
    <property type="match status" value="1"/>
</dbReference>
<dbReference type="SUPFAM" id="SSF52266">
    <property type="entry name" value="SGNH hydrolase"/>
    <property type="match status" value="1"/>
</dbReference>
<dbReference type="Gene3D" id="2.60.120.1360">
    <property type="match status" value="1"/>
</dbReference>
<dbReference type="RefSeq" id="WP_252955456.1">
    <property type="nucleotide sequence ID" value="NZ_JAFIRR010000154.1"/>
</dbReference>
<feature type="domain" description="SGNH hydrolase-type esterase" evidence="1">
    <location>
        <begin position="265"/>
        <end position="428"/>
    </location>
</feature>
<sequence length="449" mass="47514">MPGSPAGTSRRTLLGKLGAGLLLSGCDLARGGVPVQAAGPSGAFRSLAELEGWTPEWRLAPAVPEAAPMPAAAGAGDPLAPFHRALAQLEARRASQPVLIVQFGDSHTAGPFFIARLRELFQARYGAIGPGRLPPGQAPRFYRPALVQVEQQGPWEARNALRAGTPGPFGIAGYRLRASAPGSRILLRSTEPEGFDRFSLDVLVQPGGGQFRLALDGVAGPVLRSRAPEQRRAPVPLDLPRRVHEAAVEVLGDGPVELLGWGAERRGPGVLVEGHGINGATIDMLSNLDQAILQDDLAARPPALILLAYGTNEAVDAGLSAEAYAAQLTGRVRALRRMAPQSAMLLIGAPDAARRVGRHPQGCGGWAPLPGLAAVKAAQARVAAAEKLAFWDWAEVTGGICRLDALTRGTPKLVQDDHVHLTAEGYRLSAERLFDRLMRRQSMPMARTI</sequence>
<dbReference type="InterPro" id="IPR013830">
    <property type="entry name" value="SGNH_hydro"/>
</dbReference>
<dbReference type="Proteomes" id="UP001523392">
    <property type="component" value="Unassembled WGS sequence"/>
</dbReference>
<dbReference type="InterPro" id="IPR036514">
    <property type="entry name" value="SGNH_hydro_sf"/>
</dbReference>
<comment type="caution">
    <text evidence="2">The sequence shown here is derived from an EMBL/GenBank/DDBJ whole genome shotgun (WGS) entry which is preliminary data.</text>
</comment>
<accession>A0ABT1DA60</accession>
<reference evidence="2 3" key="1">
    <citation type="submission" date="2021-12" db="EMBL/GenBank/DDBJ databases">
        <title>Siccirubricoccus leaddurans sp. nov., a high concentration Zn2+ tolerance bacterium.</title>
        <authorList>
            <person name="Cao Y."/>
        </authorList>
    </citation>
    <scope>NUCLEOTIDE SEQUENCE [LARGE SCALE GENOMIC DNA]</scope>
    <source>
        <strain evidence="2 3">KC 17139</strain>
    </source>
</reference>
<keyword evidence="3" id="KW-1185">Reference proteome</keyword>
<dbReference type="EMBL" id="JAFIRR010000154">
    <property type="protein sequence ID" value="MCO6418828.1"/>
    <property type="molecule type" value="Genomic_DNA"/>
</dbReference>
<organism evidence="2 3">
    <name type="scientific">Siccirubricoccus soli</name>
    <dbReference type="NCBI Taxonomy" id="2899147"/>
    <lineage>
        <taxon>Bacteria</taxon>
        <taxon>Pseudomonadati</taxon>
        <taxon>Pseudomonadota</taxon>
        <taxon>Alphaproteobacteria</taxon>
        <taxon>Acetobacterales</taxon>
        <taxon>Roseomonadaceae</taxon>
        <taxon>Siccirubricoccus</taxon>
    </lineage>
</organism>
<evidence type="ECO:0000313" key="3">
    <source>
        <dbReference type="Proteomes" id="UP001523392"/>
    </source>
</evidence>
<gene>
    <name evidence="2" type="ORF">JYK14_22085</name>
</gene>
<dbReference type="Pfam" id="PF13472">
    <property type="entry name" value="Lipase_GDSL_2"/>
    <property type="match status" value="1"/>
</dbReference>
<protein>
    <submittedName>
        <fullName evidence="2">GDSL-type esterase/lipase family protein</fullName>
    </submittedName>
</protein>